<proteinExistence type="predicted"/>
<dbReference type="Proteomes" id="UP000314294">
    <property type="component" value="Unassembled WGS sequence"/>
</dbReference>
<gene>
    <name evidence="1" type="ORF">EYF80_007198</name>
</gene>
<reference evidence="1 2" key="1">
    <citation type="submission" date="2019-03" db="EMBL/GenBank/DDBJ databases">
        <title>First draft genome of Liparis tanakae, snailfish: a comprehensive survey of snailfish specific genes.</title>
        <authorList>
            <person name="Kim W."/>
            <person name="Song I."/>
            <person name="Jeong J.-H."/>
            <person name="Kim D."/>
            <person name="Kim S."/>
            <person name="Ryu S."/>
            <person name="Song J.Y."/>
            <person name="Lee S.K."/>
        </authorList>
    </citation>
    <scope>NUCLEOTIDE SEQUENCE [LARGE SCALE GENOMIC DNA]</scope>
    <source>
        <tissue evidence="1">Muscle</tissue>
    </source>
</reference>
<name>A0A4Z2IXI2_9TELE</name>
<evidence type="ECO:0000313" key="1">
    <source>
        <dbReference type="EMBL" id="TNN82680.1"/>
    </source>
</evidence>
<keyword evidence="2" id="KW-1185">Reference proteome</keyword>
<comment type="caution">
    <text evidence="1">The sequence shown here is derived from an EMBL/GenBank/DDBJ whole genome shotgun (WGS) entry which is preliminary data.</text>
</comment>
<protein>
    <submittedName>
        <fullName evidence="1">Uncharacterized protein</fullName>
    </submittedName>
</protein>
<organism evidence="1 2">
    <name type="scientific">Liparis tanakae</name>
    <name type="common">Tanaka's snailfish</name>
    <dbReference type="NCBI Taxonomy" id="230148"/>
    <lineage>
        <taxon>Eukaryota</taxon>
        <taxon>Metazoa</taxon>
        <taxon>Chordata</taxon>
        <taxon>Craniata</taxon>
        <taxon>Vertebrata</taxon>
        <taxon>Euteleostomi</taxon>
        <taxon>Actinopterygii</taxon>
        <taxon>Neopterygii</taxon>
        <taxon>Teleostei</taxon>
        <taxon>Neoteleostei</taxon>
        <taxon>Acanthomorphata</taxon>
        <taxon>Eupercaria</taxon>
        <taxon>Perciformes</taxon>
        <taxon>Cottioidei</taxon>
        <taxon>Cottales</taxon>
        <taxon>Liparidae</taxon>
        <taxon>Liparis</taxon>
    </lineage>
</organism>
<evidence type="ECO:0000313" key="2">
    <source>
        <dbReference type="Proteomes" id="UP000314294"/>
    </source>
</evidence>
<accession>A0A4Z2IXI2</accession>
<sequence length="112" mass="12490">MPSGNDEEMMCGARRYVTKTEQLFILYRGRGRECIRLLNFFYANEQSVDLAGGGEHMEVELMAVCMLGKLEASAGEEDPDTTGSAYRTHLKAADMGPLRFQSQPHSLLSQNI</sequence>
<dbReference type="AlphaFoldDB" id="A0A4Z2IXI2"/>
<dbReference type="EMBL" id="SRLO01000038">
    <property type="protein sequence ID" value="TNN82680.1"/>
    <property type="molecule type" value="Genomic_DNA"/>
</dbReference>